<dbReference type="AlphaFoldDB" id="A0A3B0MCQ3"/>
<gene>
    <name evidence="2" type="ORF">ROE7235_01234</name>
</gene>
<accession>A0A3B0MCQ3</accession>
<protein>
    <recommendedName>
        <fullName evidence="4">DUF4864 domain-containing protein</fullName>
    </recommendedName>
</protein>
<proteinExistence type="predicted"/>
<organism evidence="2 3">
    <name type="scientific">Roseinatronobacter ekhonensis</name>
    <dbReference type="NCBI Taxonomy" id="254356"/>
    <lineage>
        <taxon>Bacteria</taxon>
        <taxon>Pseudomonadati</taxon>
        <taxon>Pseudomonadota</taxon>
        <taxon>Alphaproteobacteria</taxon>
        <taxon>Rhodobacterales</taxon>
        <taxon>Paracoccaceae</taxon>
        <taxon>Roseinatronobacter</taxon>
    </lineage>
</organism>
<keyword evidence="3" id="KW-1185">Reference proteome</keyword>
<feature type="signal peptide" evidence="1">
    <location>
        <begin position="1"/>
        <end position="20"/>
    </location>
</feature>
<name>A0A3B0MCQ3_9RHOB</name>
<evidence type="ECO:0008006" key="4">
    <source>
        <dbReference type="Google" id="ProtNLM"/>
    </source>
</evidence>
<reference evidence="3" key="1">
    <citation type="submission" date="2018-08" db="EMBL/GenBank/DDBJ databases">
        <authorList>
            <person name="Rodrigo-Torres L."/>
            <person name="Arahal R. D."/>
            <person name="Lucena T."/>
        </authorList>
    </citation>
    <scope>NUCLEOTIDE SEQUENCE [LARGE SCALE GENOMIC DNA]</scope>
    <source>
        <strain evidence="3">CECT 7235</strain>
    </source>
</reference>
<dbReference type="InterPro" id="IPR032347">
    <property type="entry name" value="DUF4864"/>
</dbReference>
<sequence>MRFVIALLLAVSLAPSSLRAQDNAIPDVIREQITAFQTDDFTAAFDLASPTIKRLFGTPERFGQMVQNGYPMVYRPAEISMLEQRDMGAARVQRVMIRDGAGRLHFLDYQMVPSDMGWQINGVQILQAPQVGA</sequence>
<feature type="chain" id="PRO_5017423065" description="DUF4864 domain-containing protein" evidence="1">
    <location>
        <begin position="21"/>
        <end position="133"/>
    </location>
</feature>
<evidence type="ECO:0000313" key="3">
    <source>
        <dbReference type="Proteomes" id="UP000272908"/>
    </source>
</evidence>
<evidence type="ECO:0000256" key="1">
    <source>
        <dbReference type="SAM" id="SignalP"/>
    </source>
</evidence>
<dbReference type="Proteomes" id="UP000272908">
    <property type="component" value="Unassembled WGS sequence"/>
</dbReference>
<dbReference type="EMBL" id="UIHC01000008">
    <property type="protein sequence ID" value="SUZ31488.1"/>
    <property type="molecule type" value="Genomic_DNA"/>
</dbReference>
<dbReference type="OrthoDB" id="9130422at2"/>
<evidence type="ECO:0000313" key="2">
    <source>
        <dbReference type="EMBL" id="SUZ31488.1"/>
    </source>
</evidence>
<dbReference type="RefSeq" id="WP_121093790.1">
    <property type="nucleotide sequence ID" value="NZ_UIHC01000008.1"/>
</dbReference>
<dbReference type="Pfam" id="PF16156">
    <property type="entry name" value="DUF4864"/>
    <property type="match status" value="1"/>
</dbReference>
<keyword evidence="1" id="KW-0732">Signal</keyword>